<keyword evidence="3" id="KW-0496">Mitochondrion</keyword>
<feature type="compositionally biased region" description="Basic residues" evidence="5">
    <location>
        <begin position="1"/>
        <end position="15"/>
    </location>
</feature>
<dbReference type="InterPro" id="IPR036779">
    <property type="entry name" value="LysM_dom_sf"/>
</dbReference>
<dbReference type="eggNOG" id="KOG2372">
    <property type="taxonomic scope" value="Eukaryota"/>
</dbReference>
<gene>
    <name evidence="7" type="ORF">TTHERM_00016510</name>
</gene>
<dbReference type="PANTHER" id="PTHR23354">
    <property type="entry name" value="NUCLEOLAR PROTEIN 7/ESTROGEN RECEPTOR COACTIVATOR-RELATED"/>
    <property type="match status" value="1"/>
</dbReference>
<evidence type="ECO:0000256" key="2">
    <source>
        <dbReference type="ARBA" id="ARBA00009540"/>
    </source>
</evidence>
<evidence type="ECO:0000256" key="1">
    <source>
        <dbReference type="ARBA" id="ARBA00004173"/>
    </source>
</evidence>
<comment type="similarity">
    <text evidence="2">Belongs to the OXR1 family.</text>
</comment>
<evidence type="ECO:0000256" key="3">
    <source>
        <dbReference type="ARBA" id="ARBA00023128"/>
    </source>
</evidence>
<dbReference type="InParanoid" id="Q22RD7"/>
<dbReference type="GeneID" id="7826880"/>
<dbReference type="EMBL" id="GG662845">
    <property type="protein sequence ID" value="EAR88185.1"/>
    <property type="molecule type" value="Genomic_DNA"/>
</dbReference>
<evidence type="ECO:0000259" key="6">
    <source>
        <dbReference type="PROSITE" id="PS51886"/>
    </source>
</evidence>
<feature type="domain" description="TLDc" evidence="6">
    <location>
        <begin position="438"/>
        <end position="608"/>
    </location>
</feature>
<keyword evidence="8" id="KW-1185">Reference proteome</keyword>
<dbReference type="InterPro" id="IPR006571">
    <property type="entry name" value="TLDc_dom"/>
</dbReference>
<dbReference type="KEGG" id="tet:TTHERM_00016510"/>
<comment type="subcellular location">
    <subcellularLocation>
        <location evidence="1">Mitochondrion</location>
    </subcellularLocation>
</comment>
<organism evidence="7 8">
    <name type="scientific">Tetrahymena thermophila (strain SB210)</name>
    <dbReference type="NCBI Taxonomy" id="312017"/>
    <lineage>
        <taxon>Eukaryota</taxon>
        <taxon>Sar</taxon>
        <taxon>Alveolata</taxon>
        <taxon>Ciliophora</taxon>
        <taxon>Intramacronucleata</taxon>
        <taxon>Oligohymenophorea</taxon>
        <taxon>Hymenostomatida</taxon>
        <taxon>Tetrahymenina</taxon>
        <taxon>Tetrahymenidae</taxon>
        <taxon>Tetrahymena</taxon>
    </lineage>
</organism>
<dbReference type="GO" id="GO:0005739">
    <property type="term" value="C:mitochondrion"/>
    <property type="evidence" value="ECO:0007669"/>
    <property type="project" value="UniProtKB-SubCell"/>
</dbReference>
<dbReference type="OrthoDB" id="26679at2759"/>
<dbReference type="PROSITE" id="PS51886">
    <property type="entry name" value="TLDC"/>
    <property type="match status" value="1"/>
</dbReference>
<feature type="region of interest" description="Disordered" evidence="5">
    <location>
        <begin position="1"/>
        <end position="40"/>
    </location>
</feature>
<dbReference type="SMART" id="SM00584">
    <property type="entry name" value="TLDc"/>
    <property type="match status" value="1"/>
</dbReference>
<dbReference type="AlphaFoldDB" id="Q22RD7"/>
<proteinExistence type="inferred from homology"/>
<feature type="region of interest" description="Disordered" evidence="5">
    <location>
        <begin position="57"/>
        <end position="85"/>
    </location>
</feature>
<dbReference type="Proteomes" id="UP000009168">
    <property type="component" value="Unassembled WGS sequence"/>
</dbReference>
<name>Q22RD7_TETTS</name>
<evidence type="ECO:0000313" key="8">
    <source>
        <dbReference type="Proteomes" id="UP000009168"/>
    </source>
</evidence>
<dbReference type="Pfam" id="PF07534">
    <property type="entry name" value="TLD"/>
    <property type="match status" value="1"/>
</dbReference>
<evidence type="ECO:0000256" key="4">
    <source>
        <dbReference type="ARBA" id="ARBA00040604"/>
    </source>
</evidence>
<evidence type="ECO:0000313" key="7">
    <source>
        <dbReference type="EMBL" id="EAR88185.1"/>
    </source>
</evidence>
<feature type="compositionally biased region" description="Low complexity" evidence="5">
    <location>
        <begin position="65"/>
        <end position="76"/>
    </location>
</feature>
<accession>Q22RD7</accession>
<reference evidence="8" key="1">
    <citation type="journal article" date="2006" name="PLoS Biol.">
        <title>Macronuclear genome sequence of the ciliate Tetrahymena thermophila, a model eukaryote.</title>
        <authorList>
            <person name="Eisen J.A."/>
            <person name="Coyne R.S."/>
            <person name="Wu M."/>
            <person name="Wu D."/>
            <person name="Thiagarajan M."/>
            <person name="Wortman J.R."/>
            <person name="Badger J.H."/>
            <person name="Ren Q."/>
            <person name="Amedeo P."/>
            <person name="Jones K.M."/>
            <person name="Tallon L.J."/>
            <person name="Delcher A.L."/>
            <person name="Salzberg S.L."/>
            <person name="Silva J.C."/>
            <person name="Haas B.J."/>
            <person name="Majoros W.H."/>
            <person name="Farzad M."/>
            <person name="Carlton J.M."/>
            <person name="Smith R.K. Jr."/>
            <person name="Garg J."/>
            <person name="Pearlman R.E."/>
            <person name="Karrer K.M."/>
            <person name="Sun L."/>
            <person name="Manning G."/>
            <person name="Elde N.C."/>
            <person name="Turkewitz A.P."/>
            <person name="Asai D.J."/>
            <person name="Wilkes D.E."/>
            <person name="Wang Y."/>
            <person name="Cai H."/>
            <person name="Collins K."/>
            <person name="Stewart B.A."/>
            <person name="Lee S.R."/>
            <person name="Wilamowska K."/>
            <person name="Weinberg Z."/>
            <person name="Ruzzo W.L."/>
            <person name="Wloga D."/>
            <person name="Gaertig J."/>
            <person name="Frankel J."/>
            <person name="Tsao C.-C."/>
            <person name="Gorovsky M.A."/>
            <person name="Keeling P.J."/>
            <person name="Waller R.F."/>
            <person name="Patron N.J."/>
            <person name="Cherry J.M."/>
            <person name="Stover N.A."/>
            <person name="Krieger C.J."/>
            <person name="del Toro C."/>
            <person name="Ryder H.F."/>
            <person name="Williamson S.C."/>
            <person name="Barbeau R.A."/>
            <person name="Hamilton E.P."/>
            <person name="Orias E."/>
        </authorList>
    </citation>
    <scope>NUCLEOTIDE SEQUENCE [LARGE SCALE GENOMIC DNA]</scope>
    <source>
        <strain evidence="8">SB210</strain>
    </source>
</reference>
<protein>
    <recommendedName>
        <fullName evidence="4">Oxidation resistance protein 1</fullName>
    </recommendedName>
</protein>
<dbReference type="PANTHER" id="PTHR23354:SF62">
    <property type="entry name" value="MUSTARD, ISOFORM V"/>
    <property type="match status" value="1"/>
</dbReference>
<dbReference type="HOGENOM" id="CLU_441817_0_0_1"/>
<evidence type="ECO:0000256" key="5">
    <source>
        <dbReference type="SAM" id="MobiDB-lite"/>
    </source>
</evidence>
<feature type="compositionally biased region" description="Polar residues" evidence="5">
    <location>
        <begin position="23"/>
        <end position="38"/>
    </location>
</feature>
<dbReference type="RefSeq" id="XP_001008430.1">
    <property type="nucleotide sequence ID" value="XM_001008430.1"/>
</dbReference>
<dbReference type="Gene3D" id="3.10.350.10">
    <property type="entry name" value="LysM domain"/>
    <property type="match status" value="1"/>
</dbReference>
<sequence>MFSFFKKKKHNKHSSKSKENNSICDESGSQSNRFTLETQEGEISAKFKKAQTISAYNNHGSTQENNNSNSSTKSNSPQIPNLQQTMSCPPIQQKVFIEYAVQKEETLEDICLKFKMDKSFLMEINQIWDEDQVPKFIVVEATPIQQQIIRNHALKEETINIIEKNTNLLGENKNNSFNNDNQDDMEELKKKIAFFSNLEKNEDFPMKLVTENGIINGTLIINSFMIHFSPEMKDYKRLQNEIEHLKSKKAYKYHKFDNNELSDYSITLDFNDIFLADINVIEAIQTQNSKVQKMQVKLDIFLTQAQNWSSNFSNKSYLKVEFLSSQTFEPINQNDSENVGRTYVHYILQKVQYLIGKSRSHNEAINQFTDNFETQPSQSIVKHYQVVSCDSLKLMNTDSDSLFSTEQINPPRLQIYPSIIVGTSSAPKDNTGPLAYNKILSQQQFEQIVDRLPCYIQNNDWHLVYCPIKHGFSYEQMIKRTQNIGPHVLVIRDAKHKYIFGAFVTEGWVKSTTTYGSAESFLFSFKKNPDSYQRKYQNILCYRNRSGSTQIQYCSDNGIAVGIDTKFALFIHYSLSKGTTHATRLMQNDLLTESSDFKISDFEIWGLDQSKLRSQTIQF</sequence>